<evidence type="ECO:0000259" key="2">
    <source>
        <dbReference type="Pfam" id="PF18962"/>
    </source>
</evidence>
<feature type="domain" description="Secretion system C-terminal sorting" evidence="2">
    <location>
        <begin position="534"/>
        <end position="606"/>
    </location>
</feature>
<sequence>MSRTILIICILYIQFITINGIASNYYIDSNSGNDFNSGLSPEKAWSSLSKVNNTSFNPGDSILFKSGEIWNGQLLIDDKGTENKPIVYTFYGEGGKPQINGQGQEVYTIKLADASYTEFSGFDITNTGATSHAGRLGIYITAMNGDIQGLVVKDCDIHDVNGEVDKNLQSKTTGAGFGIYWSNKGSASGRLVDALIQGNHIYRCERNGMGGAINRNVYHLRLLVRQNLIEQVPGDAIIMNTCENSIAEYNVARDFPRTLPESNAAAGIWPFNSKNTIIQFNEVSGHQAYLDGQGFDSDFWCENTTIQYNYSHDNAGGFLLICGSKDRSPDGESSPNTGTIVRYNISINDGGRTWGNHAHDFPLIYFHGHPEGTMIYNNTFYYGNKMSELNGTSPHMIKEIWGEPWSTSIYNNIFASQLPGAKIDMRKNKNTSIDNNLYYNTPTVEDENGPITDINAVKANPMFVNMLGYTVDDYQLTEGSPAIKAGRVIPDNGGRDFFGNPVSDTEVPNIGADNTNEWVGILDTPAQDELFTSYPNITRDSFYIDIKEPLRNAEIRLCSLNGKLLNSYSYKLLPNDKLELNLAKQRSGMYIVHIIAEGKQQSKRIIKL</sequence>
<dbReference type="EMBL" id="JAENRR010000003">
    <property type="protein sequence ID" value="MBK3516169.1"/>
    <property type="molecule type" value="Genomic_DNA"/>
</dbReference>
<dbReference type="SUPFAM" id="SSF51126">
    <property type="entry name" value="Pectin lyase-like"/>
    <property type="match status" value="2"/>
</dbReference>
<keyword evidence="1" id="KW-0472">Membrane</keyword>
<name>A0ABS1HG50_9BACT</name>
<gene>
    <name evidence="3" type="ORF">JIV24_02375</name>
</gene>
<proteinExistence type="predicted"/>
<evidence type="ECO:0000313" key="3">
    <source>
        <dbReference type="EMBL" id="MBK3516169.1"/>
    </source>
</evidence>
<protein>
    <submittedName>
        <fullName evidence="3">T9SS type A sorting domain-containing protein</fullName>
    </submittedName>
</protein>
<dbReference type="Pfam" id="PF18962">
    <property type="entry name" value="Por_Secre_tail"/>
    <property type="match status" value="1"/>
</dbReference>
<evidence type="ECO:0000313" key="4">
    <source>
        <dbReference type="Proteomes" id="UP000605676"/>
    </source>
</evidence>
<dbReference type="InterPro" id="IPR011050">
    <property type="entry name" value="Pectin_lyase_fold/virulence"/>
</dbReference>
<keyword evidence="1" id="KW-0812">Transmembrane</keyword>
<accession>A0ABS1HG50</accession>
<keyword evidence="4" id="KW-1185">Reference proteome</keyword>
<dbReference type="NCBIfam" id="TIGR04183">
    <property type="entry name" value="Por_Secre_tail"/>
    <property type="match status" value="1"/>
</dbReference>
<dbReference type="Gene3D" id="2.160.20.10">
    <property type="entry name" value="Single-stranded right-handed beta-helix, Pectin lyase-like"/>
    <property type="match status" value="1"/>
</dbReference>
<dbReference type="RefSeq" id="WP_200463400.1">
    <property type="nucleotide sequence ID" value="NZ_JAENRR010000003.1"/>
</dbReference>
<evidence type="ECO:0000256" key="1">
    <source>
        <dbReference type="SAM" id="Phobius"/>
    </source>
</evidence>
<feature type="transmembrane region" description="Helical" evidence="1">
    <location>
        <begin position="5"/>
        <end position="27"/>
    </location>
</feature>
<keyword evidence="1" id="KW-1133">Transmembrane helix</keyword>
<dbReference type="InterPro" id="IPR012334">
    <property type="entry name" value="Pectin_lyas_fold"/>
</dbReference>
<comment type="caution">
    <text evidence="3">The sequence shown here is derived from an EMBL/GenBank/DDBJ whole genome shotgun (WGS) entry which is preliminary data.</text>
</comment>
<organism evidence="3 4">
    <name type="scientific">Carboxylicivirga marina</name>
    <dbReference type="NCBI Taxonomy" id="2800988"/>
    <lineage>
        <taxon>Bacteria</taxon>
        <taxon>Pseudomonadati</taxon>
        <taxon>Bacteroidota</taxon>
        <taxon>Bacteroidia</taxon>
        <taxon>Marinilabiliales</taxon>
        <taxon>Marinilabiliaceae</taxon>
        <taxon>Carboxylicivirga</taxon>
    </lineage>
</organism>
<dbReference type="InterPro" id="IPR026444">
    <property type="entry name" value="Secre_tail"/>
</dbReference>
<reference evidence="3 4" key="1">
    <citation type="submission" date="2021-01" db="EMBL/GenBank/DDBJ databases">
        <title>Carboxyliciviraga sp.nov., isolated from coastal sediments.</title>
        <authorList>
            <person name="Lu D."/>
            <person name="Zhang T."/>
        </authorList>
    </citation>
    <scope>NUCLEOTIDE SEQUENCE [LARGE SCALE GENOMIC DNA]</scope>
    <source>
        <strain evidence="3 4">N1Y132</strain>
    </source>
</reference>
<dbReference type="Proteomes" id="UP000605676">
    <property type="component" value="Unassembled WGS sequence"/>
</dbReference>